<dbReference type="CDD" id="cd16279">
    <property type="entry name" value="metallo-hydrolase-like_MBL-fold"/>
    <property type="match status" value="1"/>
</dbReference>
<dbReference type="EMBL" id="FLUL01000001">
    <property type="protein sequence ID" value="SBV98993.1"/>
    <property type="molecule type" value="Genomic_DNA"/>
</dbReference>
<feature type="domain" description="Metallo-beta-lactamase" evidence="1">
    <location>
        <begin position="34"/>
        <end position="222"/>
    </location>
</feature>
<reference evidence="2" key="1">
    <citation type="submission" date="2016-04" db="EMBL/GenBank/DDBJ databases">
        <authorList>
            <person name="Evans L.H."/>
            <person name="Alamgir A."/>
            <person name="Owens N."/>
            <person name="Weber N.D."/>
            <person name="Virtaneva K."/>
            <person name="Barbian K."/>
            <person name="Babar A."/>
            <person name="Rosenke K."/>
        </authorList>
    </citation>
    <scope>NUCLEOTIDE SEQUENCE</scope>
    <source>
        <strain evidence="2">86-2</strain>
    </source>
</reference>
<evidence type="ECO:0000313" key="2">
    <source>
        <dbReference type="EMBL" id="SBV98993.1"/>
    </source>
</evidence>
<proteinExistence type="predicted"/>
<dbReference type="InterPro" id="IPR036866">
    <property type="entry name" value="RibonucZ/Hydroxyglut_hydro"/>
</dbReference>
<dbReference type="InterPro" id="IPR001279">
    <property type="entry name" value="Metallo-B-lactamas"/>
</dbReference>
<protein>
    <recommendedName>
        <fullName evidence="1">Metallo-beta-lactamase domain-containing protein</fullName>
    </recommendedName>
</protein>
<dbReference type="PANTHER" id="PTHR42663">
    <property type="entry name" value="HYDROLASE C777.06C-RELATED-RELATED"/>
    <property type="match status" value="1"/>
</dbReference>
<accession>A0A212JHR0</accession>
<dbReference type="RefSeq" id="WP_296948886.1">
    <property type="nucleotide sequence ID" value="NZ_LT599021.1"/>
</dbReference>
<dbReference type="SUPFAM" id="SSF56281">
    <property type="entry name" value="Metallo-hydrolase/oxidoreductase"/>
    <property type="match status" value="1"/>
</dbReference>
<dbReference type="Pfam" id="PF12706">
    <property type="entry name" value="Lactamase_B_2"/>
    <property type="match status" value="1"/>
</dbReference>
<dbReference type="Gene3D" id="3.60.15.10">
    <property type="entry name" value="Ribonuclease Z/Hydroxyacylglutathione hydrolase-like"/>
    <property type="match status" value="1"/>
</dbReference>
<organism evidence="2">
    <name type="scientific">uncultured Dysgonomonas sp</name>
    <dbReference type="NCBI Taxonomy" id="206096"/>
    <lineage>
        <taxon>Bacteria</taxon>
        <taxon>Pseudomonadati</taxon>
        <taxon>Bacteroidota</taxon>
        <taxon>Bacteroidia</taxon>
        <taxon>Bacteroidales</taxon>
        <taxon>Dysgonomonadaceae</taxon>
        <taxon>Dysgonomonas</taxon>
        <taxon>environmental samples</taxon>
    </lineage>
</organism>
<name>A0A212JHR0_9BACT</name>
<dbReference type="PANTHER" id="PTHR42663:SF6">
    <property type="entry name" value="HYDROLASE C777.06C-RELATED"/>
    <property type="match status" value="1"/>
</dbReference>
<sequence length="252" mass="29077">MKIKFLGTGTSTGVPEIGCKCEVCTSNNIKDRRLRASVLLNIGDKRILIDCGPDFREQIIHEEFSHIHGVLLTHEHYDHVGGLDDLRPFCRFDDVDIYSNAITLDALKRRIPYSFREHRYPGVPTFRLHEVSHEASFCIGDIEIQPIKIMHHMLPILGYRINNFAYLTDVKHIPEEEYYKLKDLDTLVISSLRIDKHISHLNLIEALEEIKKISPKKAYLTHMSHQMGLHDKVQAILPPNVYLSYDGLEINI</sequence>
<dbReference type="AlphaFoldDB" id="A0A212JHR0"/>
<evidence type="ECO:0000259" key="1">
    <source>
        <dbReference type="SMART" id="SM00849"/>
    </source>
</evidence>
<dbReference type="SMART" id="SM00849">
    <property type="entry name" value="Lactamase_B"/>
    <property type="match status" value="1"/>
</dbReference>
<gene>
    <name evidence="2" type="ORF">KL86DYS2_11551</name>
</gene>